<proteinExistence type="predicted"/>
<evidence type="ECO:0000259" key="6">
    <source>
        <dbReference type="PROSITE" id="PS50850"/>
    </source>
</evidence>
<dbReference type="GeneID" id="103520494"/>
<dbReference type="STRING" id="121845.A0A1S3DKN1"/>
<dbReference type="GO" id="GO:0022857">
    <property type="term" value="F:transmembrane transporter activity"/>
    <property type="evidence" value="ECO:0007669"/>
    <property type="project" value="InterPro"/>
</dbReference>
<keyword evidence="2 5" id="KW-0812">Transmembrane</keyword>
<dbReference type="Gene3D" id="1.20.1250.20">
    <property type="entry name" value="MFS general substrate transporter like domains"/>
    <property type="match status" value="1"/>
</dbReference>
<dbReference type="Pfam" id="PF00083">
    <property type="entry name" value="Sugar_tr"/>
    <property type="match status" value="1"/>
</dbReference>
<dbReference type="PANTHER" id="PTHR48021:SF39">
    <property type="entry name" value="MAJOR FACILITATOR SUPERFAMILY (MFS) PROFILE DOMAIN-CONTAINING PROTEIN"/>
    <property type="match status" value="1"/>
</dbReference>
<dbReference type="InterPro" id="IPR036259">
    <property type="entry name" value="MFS_trans_sf"/>
</dbReference>
<name>A0A1S3DKN1_DIACI</name>
<dbReference type="PROSITE" id="PS50850">
    <property type="entry name" value="MFS"/>
    <property type="match status" value="1"/>
</dbReference>
<dbReference type="InterPro" id="IPR050549">
    <property type="entry name" value="MFS_Trehalose_Transporter"/>
</dbReference>
<organism evidence="7 8">
    <name type="scientific">Diaphorina citri</name>
    <name type="common">Asian citrus psyllid</name>
    <dbReference type="NCBI Taxonomy" id="121845"/>
    <lineage>
        <taxon>Eukaryota</taxon>
        <taxon>Metazoa</taxon>
        <taxon>Ecdysozoa</taxon>
        <taxon>Arthropoda</taxon>
        <taxon>Hexapoda</taxon>
        <taxon>Insecta</taxon>
        <taxon>Pterygota</taxon>
        <taxon>Neoptera</taxon>
        <taxon>Paraneoptera</taxon>
        <taxon>Hemiptera</taxon>
        <taxon>Sternorrhyncha</taxon>
        <taxon>Psylloidea</taxon>
        <taxon>Psyllidae</taxon>
        <taxon>Diaphorininae</taxon>
        <taxon>Diaphorina</taxon>
    </lineage>
</organism>
<dbReference type="GO" id="GO:0016020">
    <property type="term" value="C:membrane"/>
    <property type="evidence" value="ECO:0007669"/>
    <property type="project" value="UniProtKB-SubCell"/>
</dbReference>
<evidence type="ECO:0000256" key="2">
    <source>
        <dbReference type="ARBA" id="ARBA00022692"/>
    </source>
</evidence>
<protein>
    <submittedName>
        <fullName evidence="8">Sugar transporter ERD6-like 14</fullName>
    </submittedName>
</protein>
<evidence type="ECO:0000256" key="5">
    <source>
        <dbReference type="SAM" id="Phobius"/>
    </source>
</evidence>
<gene>
    <name evidence="8" type="primary">LOC103520494</name>
</gene>
<accession>A0A1S3DKN1</accession>
<evidence type="ECO:0000313" key="7">
    <source>
        <dbReference type="Proteomes" id="UP000079169"/>
    </source>
</evidence>
<dbReference type="PANTHER" id="PTHR48021">
    <property type="match status" value="1"/>
</dbReference>
<feature type="transmembrane region" description="Helical" evidence="5">
    <location>
        <begin position="58"/>
        <end position="79"/>
    </location>
</feature>
<evidence type="ECO:0000256" key="4">
    <source>
        <dbReference type="ARBA" id="ARBA00023136"/>
    </source>
</evidence>
<keyword evidence="3 5" id="KW-1133">Transmembrane helix</keyword>
<reference evidence="8" key="1">
    <citation type="submission" date="2025-08" db="UniProtKB">
        <authorList>
            <consortium name="RefSeq"/>
        </authorList>
    </citation>
    <scope>IDENTIFICATION</scope>
</reference>
<keyword evidence="7" id="KW-1185">Reference proteome</keyword>
<comment type="subcellular location">
    <subcellularLocation>
        <location evidence="1">Membrane</location>
        <topology evidence="1">Multi-pass membrane protein</topology>
    </subcellularLocation>
</comment>
<feature type="non-terminal residue" evidence="8">
    <location>
        <position position="85"/>
    </location>
</feature>
<sequence>MTASLQLAGGLSCIFLVHKLGKRFLSLVSMSLCATCILSIATYTLFKEEIDQSWIPLVLFAVMFYALNLGVSPIPWMLVSEVFPQ</sequence>
<evidence type="ECO:0000256" key="3">
    <source>
        <dbReference type="ARBA" id="ARBA00022989"/>
    </source>
</evidence>
<dbReference type="SUPFAM" id="SSF103473">
    <property type="entry name" value="MFS general substrate transporter"/>
    <property type="match status" value="1"/>
</dbReference>
<dbReference type="PaxDb" id="121845-A0A1S3DKN1"/>
<dbReference type="InterPro" id="IPR020846">
    <property type="entry name" value="MFS_dom"/>
</dbReference>
<dbReference type="KEGG" id="dci:103520494"/>
<dbReference type="RefSeq" id="XP_008483812.1">
    <property type="nucleotide sequence ID" value="XM_008485590.1"/>
</dbReference>
<evidence type="ECO:0000313" key="8">
    <source>
        <dbReference type="RefSeq" id="XP_008483812.1"/>
    </source>
</evidence>
<feature type="domain" description="Major facilitator superfamily (MFS) profile" evidence="6">
    <location>
        <begin position="1"/>
        <end position="85"/>
    </location>
</feature>
<keyword evidence="4 5" id="KW-0472">Membrane</keyword>
<dbReference type="InterPro" id="IPR005828">
    <property type="entry name" value="MFS_sugar_transport-like"/>
</dbReference>
<dbReference type="AlphaFoldDB" id="A0A1S3DKN1"/>
<dbReference type="Proteomes" id="UP000079169">
    <property type="component" value="Unplaced"/>
</dbReference>
<feature type="transmembrane region" description="Helical" evidence="5">
    <location>
        <begin position="24"/>
        <end position="46"/>
    </location>
</feature>
<evidence type="ECO:0000256" key="1">
    <source>
        <dbReference type="ARBA" id="ARBA00004141"/>
    </source>
</evidence>